<dbReference type="EMBL" id="JAUHHV010000001">
    <property type="protein sequence ID" value="KAK1441214.1"/>
    <property type="molecule type" value="Genomic_DNA"/>
</dbReference>
<name>A0AAD8PCC4_TARER</name>
<evidence type="ECO:0000313" key="2">
    <source>
        <dbReference type="Proteomes" id="UP001229421"/>
    </source>
</evidence>
<keyword evidence="2" id="KW-1185">Reference proteome</keyword>
<comment type="caution">
    <text evidence="1">The sequence shown here is derived from an EMBL/GenBank/DDBJ whole genome shotgun (WGS) entry which is preliminary data.</text>
</comment>
<protein>
    <submittedName>
        <fullName evidence="1">Uncharacterized protein</fullName>
    </submittedName>
</protein>
<sequence length="77" mass="8501">MRFSLIQAVSSVSRVKFDTVHPGEDTIQPCEEVKNTVQPGEVEQITVQPGEVEEITVQPGEKGRKTLFSRVKDCSAV</sequence>
<dbReference type="Proteomes" id="UP001229421">
    <property type="component" value="Unassembled WGS sequence"/>
</dbReference>
<dbReference type="AlphaFoldDB" id="A0AAD8PCC4"/>
<reference evidence="1" key="1">
    <citation type="journal article" date="2023" name="bioRxiv">
        <title>Improved chromosome-level genome assembly for marigold (Tagetes erecta).</title>
        <authorList>
            <person name="Jiang F."/>
            <person name="Yuan L."/>
            <person name="Wang S."/>
            <person name="Wang H."/>
            <person name="Xu D."/>
            <person name="Wang A."/>
            <person name="Fan W."/>
        </authorList>
    </citation>
    <scope>NUCLEOTIDE SEQUENCE</scope>
    <source>
        <strain evidence="1">WSJ</strain>
        <tissue evidence="1">Leaf</tissue>
    </source>
</reference>
<proteinExistence type="predicted"/>
<accession>A0AAD8PCC4</accession>
<gene>
    <name evidence="1" type="ORF">QVD17_07056</name>
</gene>
<evidence type="ECO:0000313" key="1">
    <source>
        <dbReference type="EMBL" id="KAK1441214.1"/>
    </source>
</evidence>
<organism evidence="1 2">
    <name type="scientific">Tagetes erecta</name>
    <name type="common">African marigold</name>
    <dbReference type="NCBI Taxonomy" id="13708"/>
    <lineage>
        <taxon>Eukaryota</taxon>
        <taxon>Viridiplantae</taxon>
        <taxon>Streptophyta</taxon>
        <taxon>Embryophyta</taxon>
        <taxon>Tracheophyta</taxon>
        <taxon>Spermatophyta</taxon>
        <taxon>Magnoliopsida</taxon>
        <taxon>eudicotyledons</taxon>
        <taxon>Gunneridae</taxon>
        <taxon>Pentapetalae</taxon>
        <taxon>asterids</taxon>
        <taxon>campanulids</taxon>
        <taxon>Asterales</taxon>
        <taxon>Asteraceae</taxon>
        <taxon>Asteroideae</taxon>
        <taxon>Heliantheae alliance</taxon>
        <taxon>Tageteae</taxon>
        <taxon>Tagetes</taxon>
    </lineage>
</organism>